<dbReference type="InterPro" id="IPR011004">
    <property type="entry name" value="Trimer_LpxA-like_sf"/>
</dbReference>
<dbReference type="Proteomes" id="UP000007054">
    <property type="component" value="Chromosome"/>
</dbReference>
<dbReference type="STRING" id="213810.RUM_01040"/>
<dbReference type="Gene3D" id="2.160.10.10">
    <property type="entry name" value="Hexapeptide repeat proteins"/>
    <property type="match status" value="2"/>
</dbReference>
<dbReference type="RefSeq" id="WP_015557282.1">
    <property type="nucleotide sequence ID" value="NC_021039.1"/>
</dbReference>
<evidence type="ECO:0000313" key="1">
    <source>
        <dbReference type="EMBL" id="CBL16374.1"/>
    </source>
</evidence>
<dbReference type="HOGENOM" id="CLU_051638_7_0_9"/>
<dbReference type="AlphaFoldDB" id="D4L9S9"/>
<dbReference type="PATRIC" id="fig|213810.4.peg.1655"/>
<keyword evidence="1" id="KW-0808">Transferase</keyword>
<protein>
    <submittedName>
        <fullName evidence="1">Bacterial transferase hexapeptide (Three repeats)</fullName>
    </submittedName>
</protein>
<dbReference type="EMBL" id="FP929052">
    <property type="protein sequence ID" value="CBL16374.1"/>
    <property type="molecule type" value="Genomic_DNA"/>
</dbReference>
<dbReference type="Pfam" id="PF00132">
    <property type="entry name" value="Hexapep"/>
    <property type="match status" value="1"/>
</dbReference>
<keyword evidence="2" id="KW-1185">Reference proteome</keyword>
<reference evidence="1" key="1">
    <citation type="submission" date="2010-03" db="EMBL/GenBank/DDBJ databases">
        <title>The genome sequence of Ruminococcus sp. 18P13.</title>
        <authorList>
            <consortium name="metaHIT consortium -- http://www.metahit.eu/"/>
            <person name="Pajon A."/>
            <person name="Turner K."/>
            <person name="Parkhill J."/>
            <person name="Bernalier A."/>
        </authorList>
    </citation>
    <scope>NUCLEOTIDE SEQUENCE [LARGE SCALE GENOMIC DNA]</scope>
    <source>
        <strain evidence="1">Type strain: 18P13</strain>
    </source>
</reference>
<dbReference type="InterPro" id="IPR001451">
    <property type="entry name" value="Hexapep"/>
</dbReference>
<name>D4L9S9_RUMC1</name>
<accession>D4L9S9</accession>
<dbReference type="GO" id="GO:0016740">
    <property type="term" value="F:transferase activity"/>
    <property type="evidence" value="ECO:0007669"/>
    <property type="project" value="UniProtKB-KW"/>
</dbReference>
<dbReference type="CDD" id="cd04647">
    <property type="entry name" value="LbH_MAT_like"/>
    <property type="match status" value="1"/>
</dbReference>
<dbReference type="InterPro" id="IPR051159">
    <property type="entry name" value="Hexapeptide_acetyltransf"/>
</dbReference>
<proteinExistence type="predicted"/>
<reference evidence="1" key="2">
    <citation type="submission" date="2010-03" db="EMBL/GenBank/DDBJ databases">
        <authorList>
            <person name="Pajon A."/>
        </authorList>
    </citation>
    <scope>NUCLEOTIDE SEQUENCE</scope>
    <source>
        <strain evidence="1">Type strain: 18P13</strain>
    </source>
</reference>
<evidence type="ECO:0000313" key="2">
    <source>
        <dbReference type="Proteomes" id="UP000007054"/>
    </source>
</evidence>
<dbReference type="KEGG" id="rch:RUM_01040"/>
<dbReference type="SUPFAM" id="SSF51161">
    <property type="entry name" value="Trimeric LpxA-like enzymes"/>
    <property type="match status" value="2"/>
</dbReference>
<organism evidence="1 2">
    <name type="scientific">Ruminococcus champanellensis (strain DSM 18848 / JCM 17042 / KCTC 15320 / 18P13)</name>
    <dbReference type="NCBI Taxonomy" id="213810"/>
    <lineage>
        <taxon>Bacteria</taxon>
        <taxon>Bacillati</taxon>
        <taxon>Bacillota</taxon>
        <taxon>Clostridia</taxon>
        <taxon>Eubacteriales</taxon>
        <taxon>Oscillospiraceae</taxon>
        <taxon>Ruminococcus</taxon>
    </lineage>
</organism>
<dbReference type="PANTHER" id="PTHR23416">
    <property type="entry name" value="SIALIC ACID SYNTHASE-RELATED"/>
    <property type="match status" value="1"/>
</dbReference>
<dbReference type="GeneID" id="83157234"/>
<sequence>MFSRLVSKLKKREYLIDETIQGTELIGIVWERFCMLIRGLFKKCFFRSAGKVFFCGRHCVLKSKGKISVGSGVTIHQGCRINALSKQGIRMGDNVNIGPECILECSGVITELGEGIVIEDNVGISARTFIGARADVFIGHDTIIGPYCSIHAENHVFSDPDTPIRMQPCSRKGVHIGPDCWIGAKATILDGVTIGQGCVIAAGAVVTKSLPDYAVAAGVPARIIKYRNA</sequence>
<gene>
    <name evidence="1" type="ordered locus">RUM_01040</name>
</gene>